<proteinExistence type="predicted"/>
<evidence type="ECO:0000313" key="2">
    <source>
        <dbReference type="Proteomes" id="UP000809337"/>
    </source>
</evidence>
<dbReference type="EMBL" id="JAFBWN010000050">
    <property type="protein sequence ID" value="MBM2357649.1"/>
    <property type="molecule type" value="Genomic_DNA"/>
</dbReference>
<keyword evidence="1" id="KW-0378">Hydrolase</keyword>
<keyword evidence="1" id="KW-0540">Nuclease</keyword>
<dbReference type="GO" id="GO:0004527">
    <property type="term" value="F:exonuclease activity"/>
    <property type="evidence" value="ECO:0007669"/>
    <property type="project" value="UniProtKB-KW"/>
</dbReference>
<sequence length="279" mass="31803">MALRDEGLAAARHAVEHLFGQSVLRFQAYENLVKAVISEHRLSARMTDIEENRADRAAKTRQKTMGTLVSEMMDSFIVAEGNESLRDDQEDAPSIAYIFQLSFPTEEFARITAEHRDLVVLRNSLVHHFLENHDLWSVNGCLAAQQALTSALDQVAKSHEELRCWASDMMTARGALADLIRTPDIHDFFVHRRVPWHIATVTHALHAAAMELAGGDWVPVNTATNWIEEHYPEEQPGAYGCKSWRHVIHESKHFDLQVCKVDGRREAWYRPRNREASES</sequence>
<organism evidence="1 2">
    <name type="scientific">Pseudosulfitobacter pseudonitzschiae</name>
    <dbReference type="NCBI Taxonomy" id="1402135"/>
    <lineage>
        <taxon>Bacteria</taxon>
        <taxon>Pseudomonadati</taxon>
        <taxon>Pseudomonadota</taxon>
        <taxon>Alphaproteobacteria</taxon>
        <taxon>Rhodobacterales</taxon>
        <taxon>Roseobacteraceae</taxon>
        <taxon>Pseudosulfitobacter</taxon>
    </lineage>
</organism>
<dbReference type="RefSeq" id="WP_231036463.1">
    <property type="nucleotide sequence ID" value="NZ_JAJNGX010000049.1"/>
</dbReference>
<dbReference type="Proteomes" id="UP000809337">
    <property type="component" value="Unassembled WGS sequence"/>
</dbReference>
<gene>
    <name evidence="1" type="ORF">JQX14_24175</name>
</gene>
<keyword evidence="1" id="KW-0269">Exonuclease</keyword>
<reference evidence="1" key="1">
    <citation type="submission" date="2021-01" db="EMBL/GenBank/DDBJ databases">
        <title>Diatom-associated Roseobacters Show Island Model of Population Structure.</title>
        <authorList>
            <person name="Qu L."/>
            <person name="Feng X."/>
            <person name="Chen Y."/>
            <person name="Li L."/>
            <person name="Wang X."/>
            <person name="Hu Z."/>
            <person name="Wang H."/>
            <person name="Luo H."/>
        </authorList>
    </citation>
    <scope>NUCLEOTIDE SEQUENCE</scope>
    <source>
        <strain evidence="1">SM26-45</strain>
    </source>
</reference>
<protein>
    <submittedName>
        <fullName evidence="1">Exonuclease</fullName>
    </submittedName>
</protein>
<comment type="caution">
    <text evidence="1">The sequence shown here is derived from an EMBL/GenBank/DDBJ whole genome shotgun (WGS) entry which is preliminary data.</text>
</comment>
<accession>A0A9Q2P5T4</accession>
<dbReference type="AlphaFoldDB" id="A0A9Q2P5T4"/>
<evidence type="ECO:0000313" key="1">
    <source>
        <dbReference type="EMBL" id="MBM2357649.1"/>
    </source>
</evidence>
<name>A0A9Q2P5T4_9RHOB</name>